<dbReference type="PANTHER" id="PTHR10738">
    <property type="entry name" value="PROTEIN ARGININE N-METHYLTRANSFERASE 5"/>
    <property type="match status" value="1"/>
</dbReference>
<dbReference type="EC" id="2.1.1.320" evidence="9"/>
<dbReference type="InterPro" id="IPR025799">
    <property type="entry name" value="Arg_MeTrfase"/>
</dbReference>
<dbReference type="InterPro" id="IPR035247">
    <property type="entry name" value="PRMT5_TIM"/>
</dbReference>
<dbReference type="Proteomes" id="UP001214415">
    <property type="component" value="Chromosome 4"/>
</dbReference>
<accession>A0AAF0EFD8</accession>
<evidence type="ECO:0000256" key="5">
    <source>
        <dbReference type="SAM" id="MobiDB-lite"/>
    </source>
</evidence>
<dbReference type="InterPro" id="IPR035248">
    <property type="entry name" value="PRMT5_C"/>
</dbReference>
<dbReference type="GO" id="GO:0005634">
    <property type="term" value="C:nucleus"/>
    <property type="evidence" value="ECO:0007669"/>
    <property type="project" value="TreeGrafter"/>
</dbReference>
<dbReference type="Gene3D" id="3.20.20.150">
    <property type="entry name" value="Divalent-metal-dependent TIM barrel enzymes"/>
    <property type="match status" value="1"/>
</dbReference>
<dbReference type="PANTHER" id="PTHR10738:SF0">
    <property type="entry name" value="PROTEIN ARGININE N-METHYLTRANSFERASE 5"/>
    <property type="match status" value="1"/>
</dbReference>
<evidence type="ECO:0000259" key="6">
    <source>
        <dbReference type="Pfam" id="PF05185"/>
    </source>
</evidence>
<keyword evidence="3 4" id="KW-0949">S-adenosyl-L-methionine</keyword>
<organism evidence="9 10">
    <name type="scientific">Malassezia equina</name>
    <dbReference type="NCBI Taxonomy" id="1381935"/>
    <lineage>
        <taxon>Eukaryota</taxon>
        <taxon>Fungi</taxon>
        <taxon>Dikarya</taxon>
        <taxon>Basidiomycota</taxon>
        <taxon>Ustilaginomycotina</taxon>
        <taxon>Malasseziomycetes</taxon>
        <taxon>Malasseziales</taxon>
        <taxon>Malasseziaceae</taxon>
        <taxon>Malassezia</taxon>
    </lineage>
</organism>
<keyword evidence="2 4" id="KW-0808">Transferase</keyword>
<dbReference type="InterPro" id="IPR029063">
    <property type="entry name" value="SAM-dependent_MTases_sf"/>
</dbReference>
<feature type="domain" description="PRMT5 oligomerisation" evidence="8">
    <location>
        <begin position="584"/>
        <end position="773"/>
    </location>
</feature>
<dbReference type="Pfam" id="PF05185">
    <property type="entry name" value="PRMT5"/>
    <property type="match status" value="1"/>
</dbReference>
<dbReference type="GO" id="GO:0035243">
    <property type="term" value="F:protein-arginine omega-N symmetric methyltransferase activity"/>
    <property type="evidence" value="ECO:0007669"/>
    <property type="project" value="UniProtKB-EC"/>
</dbReference>
<dbReference type="PROSITE" id="PS51678">
    <property type="entry name" value="SAM_MT_PRMT"/>
    <property type="match status" value="1"/>
</dbReference>
<dbReference type="EMBL" id="CP119903">
    <property type="protein sequence ID" value="WFD23388.1"/>
    <property type="molecule type" value="Genomic_DNA"/>
</dbReference>
<feature type="region of interest" description="Disordered" evidence="5">
    <location>
        <begin position="780"/>
        <end position="799"/>
    </location>
</feature>
<dbReference type="InterPro" id="IPR035075">
    <property type="entry name" value="PRMT5"/>
</dbReference>
<evidence type="ECO:0000259" key="8">
    <source>
        <dbReference type="Pfam" id="PF17286"/>
    </source>
</evidence>
<evidence type="ECO:0000256" key="4">
    <source>
        <dbReference type="PROSITE-ProRule" id="PRU01015"/>
    </source>
</evidence>
<protein>
    <submittedName>
        <fullName evidence="9">Type II protein arginine methyltransferase</fullName>
        <ecNumber evidence="9">2.1.1.320</ecNumber>
    </submittedName>
</protein>
<proteinExistence type="predicted"/>
<feature type="domain" description="PRMT5 arginine-N-methyltransferase" evidence="6">
    <location>
        <begin position="415"/>
        <end position="581"/>
    </location>
</feature>
<reference evidence="9" key="1">
    <citation type="submission" date="2023-03" db="EMBL/GenBank/DDBJ databases">
        <title>Mating type loci evolution in Malassezia.</title>
        <authorList>
            <person name="Coelho M.A."/>
        </authorList>
    </citation>
    <scope>NUCLEOTIDE SEQUENCE</scope>
    <source>
        <strain evidence="9">CBS 12830</strain>
    </source>
</reference>
<dbReference type="SUPFAM" id="SSF53335">
    <property type="entry name" value="S-adenosyl-L-methionine-dependent methyltransferases"/>
    <property type="match status" value="1"/>
</dbReference>
<evidence type="ECO:0000256" key="3">
    <source>
        <dbReference type="ARBA" id="ARBA00022691"/>
    </source>
</evidence>
<dbReference type="Gene3D" id="2.70.160.11">
    <property type="entry name" value="Hnrnp arginine n-methyltransferase1"/>
    <property type="match status" value="1"/>
</dbReference>
<dbReference type="Pfam" id="PF17285">
    <property type="entry name" value="PRMT5_TIM"/>
    <property type="match status" value="1"/>
</dbReference>
<dbReference type="Gene3D" id="3.40.50.150">
    <property type="entry name" value="Vaccinia Virus protein VP39"/>
    <property type="match status" value="1"/>
</dbReference>
<feature type="domain" description="PRMT5 TIM barrel" evidence="7">
    <location>
        <begin position="96"/>
        <end position="405"/>
    </location>
</feature>
<sequence length="895" mass="98018">MPAGTDGAYANQSKVRVSLFIPTSTLGSASSFSRSFSALLPGHGEPTGPAVHQQAGPTPETMGVPLGEGDAVHDILRDAKLSPVAKAKRLAQAGGYDDIVLEMTNARWRGRWERLCLRSVASDPDASNTIIRSTSRAALPEPAEVHDLRTRVEAEEWRAQPHFHRAELNVTSSNDVKDATLVLSQWLELDSVDEGIRFDSEIALRQEMEYAAYLGATLLILPSPSSDPERRPYLADYARALRSCLQFAGPLMKVAVRLPVSSPHILGTMLQRQNTLTSNGMVAMPAAAYLRTNDNWAWETWEALQSLCDYHSKLCIALDMSMPLPPSSSMMRWVSEPVSLLWLPSSSFLANAKGYPVLSKSAQSLVQQLIPHMPRIIMSDITTPPPQHTRGGPSAYLQYVRYLTKPKAPTTKLDAMVQNYHDWLQAPLQPMSQNLEADVYSMFESDPVKYNLYEEAMHQALSQHGTPGVAMNVWIVGAGHGALVDRCLAAAERASRLVHITALEKNPGACVKLQSRQVTEWGSERVHILQGDMRTLPVPETMNDRADLVVSELLGSFGDNELAPECLDGAMRFLKPTGVSIPSSYIPYIAPITTPKLHASIKAQNVHPHAKGIGMGMPATSANFDEPFVVMFKNMDFLSDLDDACKWPRVQPCWRFEHTPMENSGLICDKNGLPLTNNHNVRSSMNTFYIPHAGVCHGLAGYFEAHLFGNVVLSIFPDKTRASPNMVSWFPMFFPFREPLYLPGNAEMDVHIWRLSDKNRVWYEWSAEAFLKLDPYKPATPKSTGWTPRATEDSRNLSASDMLPPFINAQHTPMMPSASLPGAAAQPPAAGLGAASPAVGTPETAALGLGLGMPTTVPGADMTGASMPQTFHRIKTGQTELMNAGARGSWLAIST</sequence>
<name>A0AAF0EFD8_9BASI</name>
<dbReference type="Pfam" id="PF17286">
    <property type="entry name" value="PRMT5_C"/>
    <property type="match status" value="1"/>
</dbReference>
<dbReference type="GO" id="GO:0005829">
    <property type="term" value="C:cytosol"/>
    <property type="evidence" value="ECO:0007669"/>
    <property type="project" value="TreeGrafter"/>
</dbReference>
<evidence type="ECO:0000256" key="2">
    <source>
        <dbReference type="ARBA" id="ARBA00022679"/>
    </source>
</evidence>
<dbReference type="AlphaFoldDB" id="A0AAF0EFD8"/>
<evidence type="ECO:0000256" key="1">
    <source>
        <dbReference type="ARBA" id="ARBA00022603"/>
    </source>
</evidence>
<keyword evidence="10" id="KW-1185">Reference proteome</keyword>
<keyword evidence="1 4" id="KW-0489">Methyltransferase</keyword>
<evidence type="ECO:0000313" key="10">
    <source>
        <dbReference type="Proteomes" id="UP001214415"/>
    </source>
</evidence>
<evidence type="ECO:0000313" key="9">
    <source>
        <dbReference type="EMBL" id="WFD23388.1"/>
    </source>
</evidence>
<dbReference type="GO" id="GO:0032259">
    <property type="term" value="P:methylation"/>
    <property type="evidence" value="ECO:0007669"/>
    <property type="project" value="UniProtKB-KW"/>
</dbReference>
<gene>
    <name evidence="9" type="ORF">MEQU1_002077</name>
</gene>
<dbReference type="GO" id="GO:0006355">
    <property type="term" value="P:regulation of DNA-templated transcription"/>
    <property type="evidence" value="ECO:0007669"/>
    <property type="project" value="TreeGrafter"/>
</dbReference>
<evidence type="ECO:0000259" key="7">
    <source>
        <dbReference type="Pfam" id="PF17285"/>
    </source>
</evidence>